<dbReference type="GO" id="GO:0140647">
    <property type="term" value="P:P450-containing electron transport chain"/>
    <property type="evidence" value="ECO:0007669"/>
    <property type="project" value="InterPro"/>
</dbReference>
<keyword evidence="2" id="KW-0001">2Fe-2S</keyword>
<protein>
    <submittedName>
        <fullName evidence="8">Photosynthetic NDH subunit of subcomplex B 3, chloroplastic</fullName>
    </submittedName>
</protein>
<dbReference type="Gene3D" id="3.10.20.30">
    <property type="match status" value="1"/>
</dbReference>
<name>A0A5J4YTL7_PORPP</name>
<gene>
    <name evidence="8" type="ORF">FVE85_3102</name>
</gene>
<dbReference type="AlphaFoldDB" id="A0A5J4YTL7"/>
<feature type="domain" description="2Fe-2S ferredoxin-type" evidence="7">
    <location>
        <begin position="43"/>
        <end position="146"/>
    </location>
</feature>
<keyword evidence="9" id="KW-1185">Reference proteome</keyword>
<dbReference type="PROSITE" id="PS51085">
    <property type="entry name" value="2FE2S_FER_2"/>
    <property type="match status" value="1"/>
</dbReference>
<evidence type="ECO:0000259" key="7">
    <source>
        <dbReference type="PROSITE" id="PS51085"/>
    </source>
</evidence>
<dbReference type="Proteomes" id="UP000324585">
    <property type="component" value="Unassembled WGS sequence"/>
</dbReference>
<dbReference type="GO" id="GO:0051537">
    <property type="term" value="F:2 iron, 2 sulfur cluster binding"/>
    <property type="evidence" value="ECO:0007669"/>
    <property type="project" value="UniProtKB-KW"/>
</dbReference>
<dbReference type="InterPro" id="IPR001055">
    <property type="entry name" value="Adrenodoxin-like"/>
</dbReference>
<evidence type="ECO:0000256" key="1">
    <source>
        <dbReference type="ARBA" id="ARBA00010914"/>
    </source>
</evidence>
<comment type="similarity">
    <text evidence="1">Belongs to the adrenodoxin/putidaredoxin family.</text>
</comment>
<dbReference type="CDD" id="cd00207">
    <property type="entry name" value="fer2"/>
    <property type="match status" value="1"/>
</dbReference>
<dbReference type="OMA" id="NTWRLAC"/>
<dbReference type="PANTHER" id="PTHR23426:SF65">
    <property type="entry name" value="FERREDOXIN-2, MITOCHONDRIAL"/>
    <property type="match status" value="1"/>
</dbReference>
<evidence type="ECO:0000256" key="3">
    <source>
        <dbReference type="ARBA" id="ARBA00022723"/>
    </source>
</evidence>
<keyword evidence="5" id="KW-0411">Iron-sulfur</keyword>
<dbReference type="InterPro" id="IPR001041">
    <property type="entry name" value="2Fe-2S_ferredoxin-type"/>
</dbReference>
<dbReference type="Pfam" id="PF00111">
    <property type="entry name" value="Fer2"/>
    <property type="match status" value="1"/>
</dbReference>
<dbReference type="GO" id="GO:0009055">
    <property type="term" value="F:electron transfer activity"/>
    <property type="evidence" value="ECO:0007669"/>
    <property type="project" value="TreeGrafter"/>
</dbReference>
<accession>A0A5J4YTL7</accession>
<organism evidence="8 9">
    <name type="scientific">Porphyridium purpureum</name>
    <name type="common">Red alga</name>
    <name type="synonym">Porphyridium cruentum</name>
    <dbReference type="NCBI Taxonomy" id="35688"/>
    <lineage>
        <taxon>Eukaryota</taxon>
        <taxon>Rhodophyta</taxon>
        <taxon>Bangiophyceae</taxon>
        <taxon>Porphyridiales</taxon>
        <taxon>Porphyridiaceae</taxon>
        <taxon>Porphyridium</taxon>
    </lineage>
</organism>
<dbReference type="InterPro" id="IPR012675">
    <property type="entry name" value="Beta-grasp_dom_sf"/>
</dbReference>
<evidence type="ECO:0000313" key="9">
    <source>
        <dbReference type="Proteomes" id="UP000324585"/>
    </source>
</evidence>
<reference evidence="9" key="1">
    <citation type="journal article" date="2019" name="Nat. Commun.">
        <title>Expansion of phycobilisome linker gene families in mesophilic red algae.</title>
        <authorList>
            <person name="Lee J."/>
            <person name="Kim D."/>
            <person name="Bhattacharya D."/>
            <person name="Yoon H.S."/>
        </authorList>
    </citation>
    <scope>NUCLEOTIDE SEQUENCE [LARGE SCALE GENOMIC DNA]</scope>
    <source>
        <strain evidence="9">CCMP 1328</strain>
    </source>
</reference>
<dbReference type="EMBL" id="VRMN01000004">
    <property type="protein sequence ID" value="KAA8494861.1"/>
    <property type="molecule type" value="Genomic_DNA"/>
</dbReference>
<dbReference type="InterPro" id="IPR036010">
    <property type="entry name" value="2Fe-2S_ferredoxin-like_sf"/>
</dbReference>
<evidence type="ECO:0000256" key="4">
    <source>
        <dbReference type="ARBA" id="ARBA00023004"/>
    </source>
</evidence>
<dbReference type="GO" id="GO:0046872">
    <property type="term" value="F:metal ion binding"/>
    <property type="evidence" value="ECO:0007669"/>
    <property type="project" value="UniProtKB-KW"/>
</dbReference>
<comment type="cofactor">
    <cofactor evidence="6">
        <name>[2Fe-2S] cluster</name>
        <dbReference type="ChEBI" id="CHEBI:190135"/>
    </cofactor>
</comment>
<evidence type="ECO:0000313" key="8">
    <source>
        <dbReference type="EMBL" id="KAA8494861.1"/>
    </source>
</evidence>
<keyword evidence="3" id="KW-0479">Metal-binding</keyword>
<evidence type="ECO:0000256" key="6">
    <source>
        <dbReference type="ARBA" id="ARBA00034078"/>
    </source>
</evidence>
<proteinExistence type="inferred from homology"/>
<dbReference type="GO" id="GO:0005739">
    <property type="term" value="C:mitochondrion"/>
    <property type="evidence" value="ECO:0007669"/>
    <property type="project" value="TreeGrafter"/>
</dbReference>
<dbReference type="OrthoDB" id="4894at2759"/>
<comment type="caution">
    <text evidence="8">The sequence shown here is derived from an EMBL/GenBank/DDBJ whole genome shotgun (WGS) entry which is preliminary data.</text>
</comment>
<dbReference type="SUPFAM" id="SSF54292">
    <property type="entry name" value="2Fe-2S ferredoxin-like"/>
    <property type="match status" value="1"/>
</dbReference>
<evidence type="ECO:0000256" key="5">
    <source>
        <dbReference type="ARBA" id="ARBA00023014"/>
    </source>
</evidence>
<evidence type="ECO:0000256" key="2">
    <source>
        <dbReference type="ARBA" id="ARBA00022714"/>
    </source>
</evidence>
<keyword evidence="4" id="KW-0408">Iron</keyword>
<sequence>MAAFVSGSVSSSWNSNVSKSAVCKRERAAVLMVFGSDTVATAKKCTVRVEEGNKTREIQVDAGKNLRRALLDAKVDLYTLGGKFRNCGGNGACGTCVVEVLENPYGGVTPMTTKETFLLTGKPNTWRLACRAEVTSDLAIRTKPKQN</sequence>
<dbReference type="PANTHER" id="PTHR23426">
    <property type="entry name" value="FERREDOXIN/ADRENODOXIN"/>
    <property type="match status" value="1"/>
</dbReference>